<evidence type="ECO:0000313" key="2">
    <source>
        <dbReference type="Proteomes" id="UP001497482"/>
    </source>
</evidence>
<reference evidence="1 2" key="1">
    <citation type="submission" date="2024-04" db="EMBL/GenBank/DDBJ databases">
        <authorList>
            <person name="Waldvogel A.-M."/>
            <person name="Schoenle A."/>
        </authorList>
    </citation>
    <scope>NUCLEOTIDE SEQUENCE [LARGE SCALE GENOMIC DNA]</scope>
</reference>
<evidence type="ECO:0000313" key="1">
    <source>
        <dbReference type="EMBL" id="CAL1570295.1"/>
    </source>
</evidence>
<proteinExistence type="predicted"/>
<dbReference type="PANTHER" id="PTHR31025">
    <property type="entry name" value="SI:CH211-196P9.1-RELATED"/>
    <property type="match status" value="1"/>
</dbReference>
<keyword evidence="2" id="KW-1185">Reference proteome</keyword>
<dbReference type="EMBL" id="OZ035832">
    <property type="protein sequence ID" value="CAL1570295.1"/>
    <property type="molecule type" value="Genomic_DNA"/>
</dbReference>
<dbReference type="PANTHER" id="PTHR31025:SF19">
    <property type="entry name" value="SI:CH73-42K18.1-RELATED"/>
    <property type="match status" value="1"/>
</dbReference>
<dbReference type="AlphaFoldDB" id="A0AAV2J0P5"/>
<dbReference type="Proteomes" id="UP001497482">
    <property type="component" value="Chromosome 10"/>
</dbReference>
<name>A0AAV2J0P5_KNICA</name>
<accession>A0AAV2J0P5</accession>
<sequence>MLSTLEPEVNMFWAGKMCWHLATLTLQPRERCGLLSFSALLKKTDVLEKVLETTSRKPGFPADILHDLFEGVVPVELALCLKAWKHGLLAAVTLYRQRRSGPFGEKLSSLLLDYSEQDKNDVQKTRTAVLFGLPLYLKEDPSQIFRTCKEEELDGSKDGTVALVAVTGDAATPWSAQQVAIVLEDQIVSTHRCWVDALVILFGLIYALHLEYPQKVKGFFDFLQMILLNLDEGRRQLSPKLQTLKNELDNE</sequence>
<protein>
    <submittedName>
        <fullName evidence="1">Uncharacterized protein</fullName>
    </submittedName>
</protein>
<organism evidence="1 2">
    <name type="scientific">Knipowitschia caucasica</name>
    <name type="common">Caucasian dwarf goby</name>
    <name type="synonym">Pomatoschistus caucasicus</name>
    <dbReference type="NCBI Taxonomy" id="637954"/>
    <lineage>
        <taxon>Eukaryota</taxon>
        <taxon>Metazoa</taxon>
        <taxon>Chordata</taxon>
        <taxon>Craniata</taxon>
        <taxon>Vertebrata</taxon>
        <taxon>Euteleostomi</taxon>
        <taxon>Actinopterygii</taxon>
        <taxon>Neopterygii</taxon>
        <taxon>Teleostei</taxon>
        <taxon>Neoteleostei</taxon>
        <taxon>Acanthomorphata</taxon>
        <taxon>Gobiaria</taxon>
        <taxon>Gobiiformes</taxon>
        <taxon>Gobioidei</taxon>
        <taxon>Gobiidae</taxon>
        <taxon>Gobiinae</taxon>
        <taxon>Knipowitschia</taxon>
    </lineage>
</organism>
<gene>
    <name evidence="1" type="ORF">KC01_LOCUS2618</name>
</gene>